<keyword evidence="8 12" id="KW-0694">RNA-binding</keyword>
<feature type="domain" description="C3H1-type" evidence="13">
    <location>
        <begin position="162"/>
        <end position="184"/>
    </location>
</feature>
<dbReference type="Pfam" id="PF14608">
    <property type="entry name" value="zf-CCCH_2"/>
    <property type="match status" value="3"/>
</dbReference>
<evidence type="ECO:0000256" key="12">
    <source>
        <dbReference type="RuleBase" id="RU369008"/>
    </source>
</evidence>
<proteinExistence type="inferred from homology"/>
<feature type="domain" description="C3H1-type" evidence="13">
    <location>
        <begin position="33"/>
        <end position="61"/>
    </location>
</feature>
<evidence type="ECO:0000256" key="5">
    <source>
        <dbReference type="ARBA" id="ARBA00022737"/>
    </source>
</evidence>
<evidence type="ECO:0000313" key="15">
    <source>
        <dbReference type="Proteomes" id="UP000243876"/>
    </source>
</evidence>
<evidence type="ECO:0000256" key="9">
    <source>
        <dbReference type="ARBA" id="ARBA00023242"/>
    </source>
</evidence>
<comment type="subcellular location">
    <subcellularLocation>
        <location evidence="1 12">Nucleus</location>
    </subcellularLocation>
</comment>
<dbReference type="GO" id="GO:0003723">
    <property type="term" value="F:RNA binding"/>
    <property type="evidence" value="ECO:0007669"/>
    <property type="project" value="UniProtKB-UniRule"/>
</dbReference>
<evidence type="ECO:0000256" key="6">
    <source>
        <dbReference type="ARBA" id="ARBA00022771"/>
    </source>
</evidence>
<dbReference type="PROSITE" id="PS50103">
    <property type="entry name" value="ZF_C3H1"/>
    <property type="match status" value="5"/>
</dbReference>
<evidence type="ECO:0000256" key="4">
    <source>
        <dbReference type="ARBA" id="ARBA00022723"/>
    </source>
</evidence>
<sequence>MASAPLLDSHVNFSHLEFTIEPFIKHDLSLRLDSDDQLCLDFVNTGTCPRGPSCPKRHVSPSPLNFQPPKPVPQSAHARTVCKHWLRGLCKKGNSCDFMHEYHLRKMPECWFFAKYGFCSNGDECMYLHVTEDMRIRECPRYRKGFCPAGPDCKLKHIRRVACPDYLVGFCAKGPNCPLGHPKFDAEPDPPSSSTRIPDVSGARFLPEATFRLHRKDWLEHAADPTGRSGTGAVNWGAGGGGGGGGGYGGGAAQIRTS</sequence>
<keyword evidence="5 12" id="KW-0677">Repeat</keyword>
<feature type="domain" description="C3H1-type" evidence="13">
    <location>
        <begin position="133"/>
        <end position="160"/>
    </location>
</feature>
<feature type="domain" description="C3H1-type" evidence="13">
    <location>
        <begin position="104"/>
        <end position="132"/>
    </location>
</feature>
<dbReference type="InterPro" id="IPR000571">
    <property type="entry name" value="Znf_CCCH"/>
</dbReference>
<evidence type="ECO:0000259" key="13">
    <source>
        <dbReference type="PROSITE" id="PS50103"/>
    </source>
</evidence>
<keyword evidence="7 11" id="KW-0862">Zinc</keyword>
<evidence type="ECO:0000256" key="11">
    <source>
        <dbReference type="PROSITE-ProRule" id="PRU00723"/>
    </source>
</evidence>
<dbReference type="EMBL" id="CENE01000016">
    <property type="protein sequence ID" value="CEQ41663.1"/>
    <property type="molecule type" value="Genomic_DNA"/>
</dbReference>
<dbReference type="SMART" id="SM00356">
    <property type="entry name" value="ZnF_C3H1"/>
    <property type="match status" value="5"/>
</dbReference>
<dbReference type="Pfam" id="PF00642">
    <property type="entry name" value="zf-CCCH"/>
    <property type="match status" value="2"/>
</dbReference>
<dbReference type="SUPFAM" id="SSF90229">
    <property type="entry name" value="CCCH zinc finger"/>
    <property type="match status" value="3"/>
</dbReference>
<evidence type="ECO:0000256" key="1">
    <source>
        <dbReference type="ARBA" id="ARBA00004123"/>
    </source>
</evidence>
<dbReference type="PANTHER" id="PTHR23102:SF24">
    <property type="entry name" value="CLEAVAGE AND POLYADENYLATION SPECIFICITY FACTOR SUBUNIT 4"/>
    <property type="match status" value="1"/>
</dbReference>
<dbReference type="GO" id="GO:0031124">
    <property type="term" value="P:mRNA 3'-end processing"/>
    <property type="evidence" value="ECO:0007669"/>
    <property type="project" value="UniProtKB-UniRule"/>
</dbReference>
<keyword evidence="15" id="KW-1185">Reference proteome</keyword>
<dbReference type="InterPro" id="IPR036855">
    <property type="entry name" value="Znf_CCCH_sf"/>
</dbReference>
<reference evidence="15" key="1">
    <citation type="submission" date="2015-02" db="EMBL/GenBank/DDBJ databases">
        <authorList>
            <person name="Gon?alves P."/>
        </authorList>
    </citation>
    <scope>NUCLEOTIDE SEQUENCE [LARGE SCALE GENOMIC DNA]</scope>
</reference>
<evidence type="ECO:0000256" key="3">
    <source>
        <dbReference type="ARBA" id="ARBA00022664"/>
    </source>
</evidence>
<protein>
    <recommendedName>
        <fullName evidence="12">mRNA 3'-end-processing protein</fullName>
    </recommendedName>
</protein>
<dbReference type="InterPro" id="IPR045348">
    <property type="entry name" value="CPSF4/Yth1"/>
</dbReference>
<dbReference type="AlphaFoldDB" id="A0A0D6EPH2"/>
<evidence type="ECO:0000256" key="8">
    <source>
        <dbReference type="ARBA" id="ARBA00022884"/>
    </source>
</evidence>
<feature type="zinc finger region" description="C3H1-type" evidence="11">
    <location>
        <begin position="33"/>
        <end position="61"/>
    </location>
</feature>
<evidence type="ECO:0000256" key="7">
    <source>
        <dbReference type="ARBA" id="ARBA00022833"/>
    </source>
</evidence>
<dbReference type="Proteomes" id="UP000243876">
    <property type="component" value="Unassembled WGS sequence"/>
</dbReference>
<gene>
    <name evidence="14" type="primary">SPOSA6832_03414</name>
</gene>
<comment type="similarity">
    <text evidence="2 12">Belongs to the CPSF4/YTH1 family.</text>
</comment>
<feature type="zinc finger region" description="C3H1-type" evidence="11">
    <location>
        <begin position="162"/>
        <end position="184"/>
    </location>
</feature>
<keyword evidence="9 12" id="KW-0539">Nucleus</keyword>
<feature type="domain" description="C3H1-type" evidence="13">
    <location>
        <begin position="81"/>
        <end position="103"/>
    </location>
</feature>
<dbReference type="FunFam" id="4.10.1000.10:FF:000017">
    <property type="entry name" value="Cleavage and polyadenylation specificity factor 30 kDa subunit"/>
    <property type="match status" value="1"/>
</dbReference>
<dbReference type="PANTHER" id="PTHR23102">
    <property type="entry name" value="CLEAVAGE AND POLYADENYLATION SPECIFICITY FACTOR SUBUNIT 4-RELATED"/>
    <property type="match status" value="1"/>
</dbReference>
<organism evidence="14 15">
    <name type="scientific">Sporidiobolus salmonicolor</name>
    <name type="common">Yeast-like fungus</name>
    <name type="synonym">Sporobolomyces salmonicolor</name>
    <dbReference type="NCBI Taxonomy" id="5005"/>
    <lineage>
        <taxon>Eukaryota</taxon>
        <taxon>Fungi</taxon>
        <taxon>Dikarya</taxon>
        <taxon>Basidiomycota</taxon>
        <taxon>Pucciniomycotina</taxon>
        <taxon>Microbotryomycetes</taxon>
        <taxon>Sporidiobolales</taxon>
        <taxon>Sporidiobolaceae</taxon>
        <taxon>Sporobolomyces</taxon>
    </lineage>
</organism>
<keyword evidence="6 11" id="KW-0863">Zinc-finger</keyword>
<dbReference type="GO" id="GO:0005634">
    <property type="term" value="C:nucleus"/>
    <property type="evidence" value="ECO:0007669"/>
    <property type="project" value="UniProtKB-SubCell"/>
</dbReference>
<dbReference type="GO" id="GO:0008270">
    <property type="term" value="F:zinc ion binding"/>
    <property type="evidence" value="ECO:0007669"/>
    <property type="project" value="UniProtKB-KW"/>
</dbReference>
<comment type="function">
    <text evidence="10 12">Component of the cleavage factor I (CF I) involved in pre-mRNA 3'-end processing.</text>
</comment>
<evidence type="ECO:0000313" key="14">
    <source>
        <dbReference type="EMBL" id="CEQ41663.1"/>
    </source>
</evidence>
<keyword evidence="4 11" id="KW-0479">Metal-binding</keyword>
<feature type="zinc finger region" description="C3H1-type" evidence="11">
    <location>
        <begin position="81"/>
        <end position="103"/>
    </location>
</feature>
<keyword evidence="3 12" id="KW-0507">mRNA processing</keyword>
<dbReference type="Gene3D" id="4.10.1000.10">
    <property type="entry name" value="Zinc finger, CCCH-type"/>
    <property type="match status" value="2"/>
</dbReference>
<name>A0A0D6EPH2_SPOSA</name>
<evidence type="ECO:0000256" key="10">
    <source>
        <dbReference type="ARBA" id="ARBA00024826"/>
    </source>
</evidence>
<dbReference type="OrthoDB" id="1914176at2759"/>
<feature type="zinc finger region" description="C3H1-type" evidence="11">
    <location>
        <begin position="133"/>
        <end position="160"/>
    </location>
</feature>
<feature type="zinc finger region" description="C3H1-type" evidence="11">
    <location>
        <begin position="104"/>
        <end position="132"/>
    </location>
</feature>
<accession>A0A0D6EPH2</accession>
<dbReference type="Gene3D" id="6.10.250.3220">
    <property type="match status" value="1"/>
</dbReference>
<evidence type="ECO:0000256" key="2">
    <source>
        <dbReference type="ARBA" id="ARBA00008907"/>
    </source>
</evidence>